<evidence type="ECO:0000256" key="11">
    <source>
        <dbReference type="ARBA" id="ARBA00023236"/>
    </source>
</evidence>
<dbReference type="HAMAP" id="MF_00365">
    <property type="entry name" value="RecF"/>
    <property type="match status" value="1"/>
</dbReference>
<dbReference type="InterPro" id="IPR042174">
    <property type="entry name" value="RecF_2"/>
</dbReference>
<evidence type="ECO:0000259" key="14">
    <source>
        <dbReference type="Pfam" id="PF02463"/>
    </source>
</evidence>
<evidence type="ECO:0000256" key="4">
    <source>
        <dbReference type="ARBA" id="ARBA00022490"/>
    </source>
</evidence>
<evidence type="ECO:0000256" key="6">
    <source>
        <dbReference type="ARBA" id="ARBA00022741"/>
    </source>
</evidence>
<keyword evidence="11 12" id="KW-0742">SOS response</keyword>
<dbReference type="GO" id="GO:0006260">
    <property type="term" value="P:DNA replication"/>
    <property type="evidence" value="ECO:0007669"/>
    <property type="project" value="UniProtKB-UniRule"/>
</dbReference>
<dbReference type="Gene3D" id="1.20.1050.90">
    <property type="entry name" value="RecF/RecN/SMC, N-terminal domain"/>
    <property type="match status" value="1"/>
</dbReference>
<evidence type="ECO:0000256" key="8">
    <source>
        <dbReference type="ARBA" id="ARBA00022840"/>
    </source>
</evidence>
<keyword evidence="7 12" id="KW-0227">DNA damage</keyword>
<evidence type="ECO:0000256" key="12">
    <source>
        <dbReference type="HAMAP-Rule" id="MF_00365"/>
    </source>
</evidence>
<keyword evidence="5 12" id="KW-0235">DNA replication</keyword>
<name>A0A9D1X5Z7_9FIRM</name>
<dbReference type="InterPro" id="IPR027417">
    <property type="entry name" value="P-loop_NTPase"/>
</dbReference>
<dbReference type="GO" id="GO:0005524">
    <property type="term" value="F:ATP binding"/>
    <property type="evidence" value="ECO:0007669"/>
    <property type="project" value="UniProtKB-UniRule"/>
</dbReference>
<protein>
    <recommendedName>
        <fullName evidence="3 12">DNA replication and repair protein RecF</fullName>
    </recommendedName>
</protein>
<accession>A0A9D1X5Z7</accession>
<organism evidence="15 16">
    <name type="scientific">Candidatus Anaerobutyricum stercoripullorum</name>
    <dbReference type="NCBI Taxonomy" id="2838456"/>
    <lineage>
        <taxon>Bacteria</taxon>
        <taxon>Bacillati</taxon>
        <taxon>Bacillota</taxon>
        <taxon>Clostridia</taxon>
        <taxon>Lachnospirales</taxon>
        <taxon>Lachnospiraceae</taxon>
        <taxon>Anaerobutyricum</taxon>
    </lineage>
</organism>
<evidence type="ECO:0000256" key="13">
    <source>
        <dbReference type="RuleBase" id="RU000578"/>
    </source>
</evidence>
<dbReference type="GO" id="GO:0005737">
    <property type="term" value="C:cytoplasm"/>
    <property type="evidence" value="ECO:0007669"/>
    <property type="project" value="UniProtKB-SubCell"/>
</dbReference>
<dbReference type="CDD" id="cd03242">
    <property type="entry name" value="ABC_RecF"/>
    <property type="match status" value="1"/>
</dbReference>
<evidence type="ECO:0000256" key="10">
    <source>
        <dbReference type="ARBA" id="ARBA00023204"/>
    </source>
</evidence>
<dbReference type="AlphaFoldDB" id="A0A9D1X5Z7"/>
<dbReference type="InterPro" id="IPR018078">
    <property type="entry name" value="DNA-binding_RecF_CS"/>
</dbReference>
<feature type="binding site" evidence="12">
    <location>
        <begin position="30"/>
        <end position="37"/>
    </location>
    <ligand>
        <name>ATP</name>
        <dbReference type="ChEBI" id="CHEBI:30616"/>
    </ligand>
</feature>
<evidence type="ECO:0000313" key="15">
    <source>
        <dbReference type="EMBL" id="HIX73126.1"/>
    </source>
</evidence>
<comment type="subcellular location">
    <subcellularLocation>
        <location evidence="1 12 13">Cytoplasm</location>
    </subcellularLocation>
</comment>
<dbReference type="PROSITE" id="PS00618">
    <property type="entry name" value="RECF_2"/>
    <property type="match status" value="1"/>
</dbReference>
<keyword evidence="8 12" id="KW-0067">ATP-binding</keyword>
<dbReference type="GO" id="GO:0009432">
    <property type="term" value="P:SOS response"/>
    <property type="evidence" value="ECO:0007669"/>
    <property type="project" value="UniProtKB-UniRule"/>
</dbReference>
<reference evidence="15" key="1">
    <citation type="journal article" date="2021" name="PeerJ">
        <title>Extensive microbial diversity within the chicken gut microbiome revealed by metagenomics and culture.</title>
        <authorList>
            <person name="Gilroy R."/>
            <person name="Ravi A."/>
            <person name="Getino M."/>
            <person name="Pursley I."/>
            <person name="Horton D.L."/>
            <person name="Alikhan N.F."/>
            <person name="Baker D."/>
            <person name="Gharbi K."/>
            <person name="Hall N."/>
            <person name="Watson M."/>
            <person name="Adriaenssens E.M."/>
            <person name="Foster-Nyarko E."/>
            <person name="Jarju S."/>
            <person name="Secka A."/>
            <person name="Antonio M."/>
            <person name="Oren A."/>
            <person name="Chaudhuri R.R."/>
            <person name="La Ragione R."/>
            <person name="Hildebrand F."/>
            <person name="Pallen M.J."/>
        </authorList>
    </citation>
    <scope>NUCLEOTIDE SEQUENCE</scope>
    <source>
        <strain evidence="15">ChiSxjej3B15-1167</strain>
    </source>
</reference>
<dbReference type="PANTHER" id="PTHR32182">
    <property type="entry name" value="DNA REPLICATION AND REPAIR PROTEIN RECF"/>
    <property type="match status" value="1"/>
</dbReference>
<keyword evidence="9 12" id="KW-0238">DNA-binding</keyword>
<dbReference type="GO" id="GO:0006302">
    <property type="term" value="P:double-strand break repair"/>
    <property type="evidence" value="ECO:0007669"/>
    <property type="project" value="TreeGrafter"/>
</dbReference>
<dbReference type="EMBL" id="DXEQ01000267">
    <property type="protein sequence ID" value="HIX73126.1"/>
    <property type="molecule type" value="Genomic_DNA"/>
</dbReference>
<evidence type="ECO:0000256" key="3">
    <source>
        <dbReference type="ARBA" id="ARBA00020170"/>
    </source>
</evidence>
<dbReference type="NCBIfam" id="TIGR00611">
    <property type="entry name" value="recf"/>
    <property type="match status" value="1"/>
</dbReference>
<reference evidence="15" key="2">
    <citation type="submission" date="2021-04" db="EMBL/GenBank/DDBJ databases">
        <authorList>
            <person name="Gilroy R."/>
        </authorList>
    </citation>
    <scope>NUCLEOTIDE SEQUENCE</scope>
    <source>
        <strain evidence="15">ChiSxjej3B15-1167</strain>
    </source>
</reference>
<comment type="caution">
    <text evidence="15">The sequence shown here is derived from an EMBL/GenBank/DDBJ whole genome shotgun (WGS) entry which is preliminary data.</text>
</comment>
<comment type="function">
    <text evidence="12 13">The RecF protein is involved in DNA metabolism; it is required for DNA replication and normal SOS inducibility. RecF binds preferentially to single-stranded, linear DNA. It also seems to bind ATP.</text>
</comment>
<feature type="domain" description="RecF/RecN/SMC N-terminal" evidence="14">
    <location>
        <begin position="2"/>
        <end position="328"/>
    </location>
</feature>
<gene>
    <name evidence="12 15" type="primary">recF</name>
    <name evidence="15" type="ORF">H9849_08905</name>
</gene>
<evidence type="ECO:0000313" key="16">
    <source>
        <dbReference type="Proteomes" id="UP000886805"/>
    </source>
</evidence>
<dbReference type="Pfam" id="PF02463">
    <property type="entry name" value="SMC_N"/>
    <property type="match status" value="1"/>
</dbReference>
<dbReference type="GO" id="GO:0003697">
    <property type="term" value="F:single-stranded DNA binding"/>
    <property type="evidence" value="ECO:0007669"/>
    <property type="project" value="UniProtKB-UniRule"/>
</dbReference>
<evidence type="ECO:0000256" key="5">
    <source>
        <dbReference type="ARBA" id="ARBA00022705"/>
    </source>
</evidence>
<evidence type="ECO:0000256" key="7">
    <source>
        <dbReference type="ARBA" id="ARBA00022763"/>
    </source>
</evidence>
<proteinExistence type="inferred from homology"/>
<dbReference type="SUPFAM" id="SSF52540">
    <property type="entry name" value="P-loop containing nucleoside triphosphate hydrolases"/>
    <property type="match status" value="1"/>
</dbReference>
<dbReference type="PANTHER" id="PTHR32182:SF0">
    <property type="entry name" value="DNA REPLICATION AND REPAIR PROTEIN RECF"/>
    <property type="match status" value="1"/>
</dbReference>
<sequence>MFIESIQLNNYRNYDSADVTFSPGVNIFFGDNAQGKTNLLEAVYLSGTSRSHRGSRDRELIRFGQEEAHVRLFFRKNELSHRLDFHLKQKKPKGIAIDGLPIKKSSELLGMLHIVFFSPEDLGMIKNGPSMRRKFLDMEMSQLDKGYLQYLGSYSRLLTERNNLLKQIAVFPQLRDTLDGWDEQLIFTGEKIIEKRRQFIARIDEMMREIHGQLSGSREEIRVSYEKNISAEEFRDALWKRRDRDVRTGTTSVGPHRDDMAFFINDVDIRRFGSQGQQRTAALALKLSEIRLIEQISGDRPVLLLDDVLSELDSHRQQFLLENLSDIQTMISCTGLDDFVGTRVHLDKVFYVEQGNVREYDKKNGR</sequence>
<dbReference type="GO" id="GO:0000731">
    <property type="term" value="P:DNA synthesis involved in DNA repair"/>
    <property type="evidence" value="ECO:0007669"/>
    <property type="project" value="TreeGrafter"/>
</dbReference>
<comment type="similarity">
    <text evidence="2 12 13">Belongs to the RecF family.</text>
</comment>
<keyword evidence="6 12" id="KW-0547">Nucleotide-binding</keyword>
<keyword evidence="4 12" id="KW-0963">Cytoplasm</keyword>
<dbReference type="Proteomes" id="UP000886805">
    <property type="component" value="Unassembled WGS sequence"/>
</dbReference>
<dbReference type="InterPro" id="IPR003395">
    <property type="entry name" value="RecF/RecN/SMC_N"/>
</dbReference>
<dbReference type="InterPro" id="IPR001238">
    <property type="entry name" value="DNA-binding_RecF"/>
</dbReference>
<evidence type="ECO:0000256" key="1">
    <source>
        <dbReference type="ARBA" id="ARBA00004496"/>
    </source>
</evidence>
<evidence type="ECO:0000256" key="9">
    <source>
        <dbReference type="ARBA" id="ARBA00023125"/>
    </source>
</evidence>
<keyword evidence="10 12" id="KW-0234">DNA repair</keyword>
<evidence type="ECO:0000256" key="2">
    <source>
        <dbReference type="ARBA" id="ARBA00008016"/>
    </source>
</evidence>
<dbReference type="Gene3D" id="3.40.50.300">
    <property type="entry name" value="P-loop containing nucleotide triphosphate hydrolases"/>
    <property type="match status" value="1"/>
</dbReference>